<evidence type="ECO:0000313" key="3">
    <source>
        <dbReference type="Proteomes" id="UP000237347"/>
    </source>
</evidence>
<protein>
    <submittedName>
        <fullName evidence="2">Malate dehydrogenase</fullName>
    </submittedName>
</protein>
<keyword evidence="1" id="KW-0812">Transmembrane</keyword>
<keyword evidence="3" id="KW-1185">Reference proteome</keyword>
<dbReference type="EMBL" id="PKMF04000622">
    <property type="protein sequence ID" value="KAK7823786.1"/>
    <property type="molecule type" value="Genomic_DNA"/>
</dbReference>
<feature type="transmembrane region" description="Helical" evidence="1">
    <location>
        <begin position="36"/>
        <end position="57"/>
    </location>
</feature>
<accession>A0AAW0JBN5</accession>
<reference evidence="2 3" key="1">
    <citation type="journal article" date="2018" name="Sci. Data">
        <title>The draft genome sequence of cork oak.</title>
        <authorList>
            <person name="Ramos A.M."/>
            <person name="Usie A."/>
            <person name="Barbosa P."/>
            <person name="Barros P.M."/>
            <person name="Capote T."/>
            <person name="Chaves I."/>
            <person name="Simoes F."/>
            <person name="Abreu I."/>
            <person name="Carrasquinho I."/>
            <person name="Faro C."/>
            <person name="Guimaraes J.B."/>
            <person name="Mendonca D."/>
            <person name="Nobrega F."/>
            <person name="Rodrigues L."/>
            <person name="Saibo N.J.M."/>
            <person name="Varela M.C."/>
            <person name="Egas C."/>
            <person name="Matos J."/>
            <person name="Miguel C.M."/>
            <person name="Oliveira M.M."/>
            <person name="Ricardo C.P."/>
            <person name="Goncalves S."/>
        </authorList>
    </citation>
    <scope>NUCLEOTIDE SEQUENCE [LARGE SCALE GENOMIC DNA]</scope>
    <source>
        <strain evidence="3">cv. HL8</strain>
    </source>
</reference>
<gene>
    <name evidence="2" type="primary">MMDHI_0</name>
    <name evidence="2" type="ORF">CFP56_035093</name>
</gene>
<name>A0AAW0JBN5_QUESU</name>
<proteinExistence type="predicted"/>
<keyword evidence="1" id="KW-1133">Transmembrane helix</keyword>
<evidence type="ECO:0000313" key="2">
    <source>
        <dbReference type="EMBL" id="KAK7823786.1"/>
    </source>
</evidence>
<organism evidence="2 3">
    <name type="scientific">Quercus suber</name>
    <name type="common">Cork oak</name>
    <dbReference type="NCBI Taxonomy" id="58331"/>
    <lineage>
        <taxon>Eukaryota</taxon>
        <taxon>Viridiplantae</taxon>
        <taxon>Streptophyta</taxon>
        <taxon>Embryophyta</taxon>
        <taxon>Tracheophyta</taxon>
        <taxon>Spermatophyta</taxon>
        <taxon>Magnoliopsida</taxon>
        <taxon>eudicotyledons</taxon>
        <taxon>Gunneridae</taxon>
        <taxon>Pentapetalae</taxon>
        <taxon>rosids</taxon>
        <taxon>fabids</taxon>
        <taxon>Fagales</taxon>
        <taxon>Fagaceae</taxon>
        <taxon>Quercus</taxon>
    </lineage>
</organism>
<keyword evidence="1" id="KW-0472">Membrane</keyword>
<dbReference type="Proteomes" id="UP000237347">
    <property type="component" value="Unassembled WGS sequence"/>
</dbReference>
<evidence type="ECO:0000256" key="1">
    <source>
        <dbReference type="SAM" id="Phobius"/>
    </source>
</evidence>
<sequence length="73" mass="7946">MKLNPLVSKLSLYDITSTPGVAANVSHINTKFEVTLSLSLSLSLISMVLVFTDLGFFQTSFSPKLDLTLHLCS</sequence>
<dbReference type="AlphaFoldDB" id="A0AAW0JBN5"/>
<comment type="caution">
    <text evidence="2">The sequence shown here is derived from an EMBL/GenBank/DDBJ whole genome shotgun (WGS) entry which is preliminary data.</text>
</comment>